<name>A0ABX5SYA9_9MICO</name>
<proteinExistence type="predicted"/>
<dbReference type="Pfam" id="PF10851">
    <property type="entry name" value="DUF2652"/>
    <property type="match status" value="1"/>
</dbReference>
<evidence type="ECO:0000313" key="1">
    <source>
        <dbReference type="EMBL" id="QBR90237.1"/>
    </source>
</evidence>
<sequence>MTTARTALLIADIGGYTDYMGAHRMTLAHAEVNTARMLESMIRAAPDFDLIEIEGDAAFLARRTSPAEPDGTLSNLLAVAVAMHRAFHDERAYVVANLCPCGGCRQARDLTLKFVAHVGDVATQSIRGRTKLVGIDVILVHRLLKNDVTIPEYVLLTDELFRTDETALGETRQEIAAELEGIGSIGAHFVDVGSLDAAPPPPRALGLGARLASTFSAVGRGLPYMTGRKRPRRDR</sequence>
<evidence type="ECO:0000313" key="2">
    <source>
        <dbReference type="Proteomes" id="UP000295748"/>
    </source>
</evidence>
<gene>
    <name evidence="1" type="ORF">E4K62_17050</name>
</gene>
<organism evidence="1 2">
    <name type="scientific">Microbacterium wangchenii</name>
    <dbReference type="NCBI Taxonomy" id="2541726"/>
    <lineage>
        <taxon>Bacteria</taxon>
        <taxon>Bacillati</taxon>
        <taxon>Actinomycetota</taxon>
        <taxon>Actinomycetes</taxon>
        <taxon>Micrococcales</taxon>
        <taxon>Microbacteriaceae</taxon>
        <taxon>Microbacterium</taxon>
    </lineage>
</organism>
<dbReference type="InterPro" id="IPR029787">
    <property type="entry name" value="Nucleotide_cyclase"/>
</dbReference>
<keyword evidence="2" id="KW-1185">Reference proteome</keyword>
<reference evidence="1 2" key="1">
    <citation type="submission" date="2019-03" db="EMBL/GenBank/DDBJ databases">
        <authorList>
            <person name="Dong K."/>
        </authorList>
    </citation>
    <scope>NUCLEOTIDE SEQUENCE [LARGE SCALE GENOMIC DNA]</scope>
    <source>
        <strain evidence="2">dk512</strain>
    </source>
</reference>
<dbReference type="RefSeq" id="WP_135069815.1">
    <property type="nucleotide sequence ID" value="NZ_CP038266.1"/>
</dbReference>
<dbReference type="Gene3D" id="3.30.70.1230">
    <property type="entry name" value="Nucleotide cyclase"/>
    <property type="match status" value="1"/>
</dbReference>
<dbReference type="InterPro" id="IPR020503">
    <property type="entry name" value="Uncharacterised_Rv2561"/>
</dbReference>
<accession>A0ABX5SYA9</accession>
<dbReference type="Proteomes" id="UP000295748">
    <property type="component" value="Chromosome"/>
</dbReference>
<dbReference type="EMBL" id="CP038266">
    <property type="protein sequence ID" value="QBR90237.1"/>
    <property type="molecule type" value="Genomic_DNA"/>
</dbReference>
<protein>
    <submittedName>
        <fullName evidence="1">DUF2652 domain-containing protein</fullName>
    </submittedName>
</protein>